<evidence type="ECO:0000256" key="1">
    <source>
        <dbReference type="ARBA" id="ARBA00004123"/>
    </source>
</evidence>
<keyword evidence="3" id="KW-0539">Nucleus</keyword>
<comment type="caution">
    <text evidence="5">The sequence shown here is derived from an EMBL/GenBank/DDBJ whole genome shotgun (WGS) entry which is preliminary data.</text>
</comment>
<dbReference type="Pfam" id="PF11718">
    <property type="entry name" value="CPSF73-100_C"/>
    <property type="match status" value="1"/>
</dbReference>
<dbReference type="Proteomes" id="UP001603857">
    <property type="component" value="Unassembled WGS sequence"/>
</dbReference>
<organism evidence="5 6">
    <name type="scientific">Flemingia macrophylla</name>
    <dbReference type="NCBI Taxonomy" id="520843"/>
    <lineage>
        <taxon>Eukaryota</taxon>
        <taxon>Viridiplantae</taxon>
        <taxon>Streptophyta</taxon>
        <taxon>Embryophyta</taxon>
        <taxon>Tracheophyta</taxon>
        <taxon>Spermatophyta</taxon>
        <taxon>Magnoliopsida</taxon>
        <taxon>eudicotyledons</taxon>
        <taxon>Gunneridae</taxon>
        <taxon>Pentapetalae</taxon>
        <taxon>rosids</taxon>
        <taxon>fabids</taxon>
        <taxon>Fabales</taxon>
        <taxon>Fabaceae</taxon>
        <taxon>Papilionoideae</taxon>
        <taxon>50 kb inversion clade</taxon>
        <taxon>NPAAA clade</taxon>
        <taxon>indigoferoid/millettioid clade</taxon>
        <taxon>Phaseoleae</taxon>
        <taxon>Flemingia</taxon>
    </lineage>
</organism>
<protein>
    <recommendedName>
        <fullName evidence="4">Pre-mRNA 3'-end-processing endonuclease polyadenylation factor C-term domain-containing protein</fullName>
    </recommendedName>
</protein>
<feature type="domain" description="Pre-mRNA 3'-end-processing endonuclease polyadenylation factor C-term" evidence="4">
    <location>
        <begin position="51"/>
        <end position="248"/>
    </location>
</feature>
<comment type="subcellular location">
    <subcellularLocation>
        <location evidence="1">Nucleus</location>
    </subcellularLocation>
</comment>
<sequence length="254" mass="29076">MKRLKQKFMIQFVDRNTKVFTLENCQSVEMYFNSQKIAKVRGKLAEKTPKVGEIVDGFVRKMDANAQEVDSRVGPERIITGRHGKHDERQRHTIQERKDKIYESVEESMDEESRVPTLQLHECVTVKHESKKHVSLHWSSSATSDMVPDSIVSLILNSNRNVPNIVDEVDAIKMEEEHKKKSERIVHALLVSLFGDVKVGENGKMIINVDGNVTVLDKESGEIESENEDLKERVRTAFRRIQKSVNSIPPPADF</sequence>
<evidence type="ECO:0000256" key="3">
    <source>
        <dbReference type="ARBA" id="ARBA00023242"/>
    </source>
</evidence>
<evidence type="ECO:0000313" key="6">
    <source>
        <dbReference type="Proteomes" id="UP001603857"/>
    </source>
</evidence>
<dbReference type="GO" id="GO:0006397">
    <property type="term" value="P:mRNA processing"/>
    <property type="evidence" value="ECO:0007669"/>
    <property type="project" value="UniProtKB-KW"/>
</dbReference>
<proteinExistence type="predicted"/>
<dbReference type="AlphaFoldDB" id="A0ABD1N2D7"/>
<keyword evidence="6" id="KW-1185">Reference proteome</keyword>
<keyword evidence="2" id="KW-0507">mRNA processing</keyword>
<reference evidence="5 6" key="1">
    <citation type="submission" date="2024-08" db="EMBL/GenBank/DDBJ databases">
        <title>Insights into the chromosomal genome structure of Flemingia macrophylla.</title>
        <authorList>
            <person name="Ding Y."/>
            <person name="Zhao Y."/>
            <person name="Bi W."/>
            <person name="Wu M."/>
            <person name="Zhao G."/>
            <person name="Gong Y."/>
            <person name="Li W."/>
            <person name="Zhang P."/>
        </authorList>
    </citation>
    <scope>NUCLEOTIDE SEQUENCE [LARGE SCALE GENOMIC DNA]</scope>
    <source>
        <strain evidence="5">DYQJB</strain>
        <tissue evidence="5">Leaf</tissue>
    </source>
</reference>
<name>A0ABD1N2D7_9FABA</name>
<dbReference type="EMBL" id="JBGMDY010000003">
    <property type="protein sequence ID" value="KAL2342246.1"/>
    <property type="molecule type" value="Genomic_DNA"/>
</dbReference>
<evidence type="ECO:0000259" key="4">
    <source>
        <dbReference type="SMART" id="SM01098"/>
    </source>
</evidence>
<accession>A0ABD1N2D7</accession>
<dbReference type="GO" id="GO:0005634">
    <property type="term" value="C:nucleus"/>
    <property type="evidence" value="ECO:0007669"/>
    <property type="project" value="UniProtKB-SubCell"/>
</dbReference>
<evidence type="ECO:0000256" key="2">
    <source>
        <dbReference type="ARBA" id="ARBA00022664"/>
    </source>
</evidence>
<gene>
    <name evidence="5" type="ORF">Fmac_010186</name>
</gene>
<dbReference type="InterPro" id="IPR021718">
    <property type="entry name" value="CPSF73-100_C"/>
</dbReference>
<evidence type="ECO:0000313" key="5">
    <source>
        <dbReference type="EMBL" id="KAL2342246.1"/>
    </source>
</evidence>
<dbReference type="SMART" id="SM01098">
    <property type="entry name" value="CPSF73-100_C"/>
    <property type="match status" value="1"/>
</dbReference>